<dbReference type="Gene3D" id="3.20.20.140">
    <property type="entry name" value="Metal-dependent hydrolases"/>
    <property type="match status" value="1"/>
</dbReference>
<dbReference type="InterPro" id="IPR032466">
    <property type="entry name" value="Metal_Hydrolase"/>
</dbReference>
<sequence length="356" mass="40760">MPSIDVLKHVVDVHCHPTDSPESVTAESMARVHITVCAMASQQSDQHLVKDMAIRFHDKVVPYFGYHPWFAHHISLSYPPPSKIEHYRKLFQPADDQSVVFSEMLDVLPEPLPLSGVISDLRKLLTAFPHAMVGEVGMDRVFRVAVNYHTTPRRLTPFTIPLDHQLAVLEAQLNLAVELSRNVSLHSVKCQQQTAQLLDRMLQNHGDHWRKISIDMHSCGWSPEMWRDVEKKHPNAFLSLSTAINARSANHKALITACSNDRLLAESDFHTIEECTERTWEMIKNIGEVKGWPIEEQWLPEVRVEDWGTVRRLEANWKAFQAGNHTVKPQKTSRTQRRRALEASWEPSSNSDEDDV</sequence>
<dbReference type="EMBL" id="KN881675">
    <property type="protein sequence ID" value="KIY50430.1"/>
    <property type="molecule type" value="Genomic_DNA"/>
</dbReference>
<dbReference type="SUPFAM" id="SSF51556">
    <property type="entry name" value="Metallo-dependent hydrolases"/>
    <property type="match status" value="1"/>
</dbReference>
<evidence type="ECO:0000256" key="1">
    <source>
        <dbReference type="SAM" id="MobiDB-lite"/>
    </source>
</evidence>
<reference evidence="2 3" key="1">
    <citation type="journal article" date="2015" name="Fungal Genet. Biol.">
        <title>Evolution of novel wood decay mechanisms in Agaricales revealed by the genome sequences of Fistulina hepatica and Cylindrobasidium torrendii.</title>
        <authorList>
            <person name="Floudas D."/>
            <person name="Held B.W."/>
            <person name="Riley R."/>
            <person name="Nagy L.G."/>
            <person name="Koehler G."/>
            <person name="Ransdell A.S."/>
            <person name="Younus H."/>
            <person name="Chow J."/>
            <person name="Chiniquy J."/>
            <person name="Lipzen A."/>
            <person name="Tritt A."/>
            <person name="Sun H."/>
            <person name="Haridas S."/>
            <person name="LaButti K."/>
            <person name="Ohm R.A."/>
            <person name="Kues U."/>
            <person name="Blanchette R.A."/>
            <person name="Grigoriev I.V."/>
            <person name="Minto R.E."/>
            <person name="Hibbett D.S."/>
        </authorList>
    </citation>
    <scope>NUCLEOTIDE SEQUENCE [LARGE SCALE GENOMIC DNA]</scope>
    <source>
        <strain evidence="2 3">ATCC 64428</strain>
    </source>
</reference>
<dbReference type="AlphaFoldDB" id="A0A0D7AJC6"/>
<dbReference type="InterPro" id="IPR001130">
    <property type="entry name" value="TatD-like"/>
</dbReference>
<proteinExistence type="predicted"/>
<feature type="compositionally biased region" description="Polar residues" evidence="1">
    <location>
        <begin position="324"/>
        <end position="333"/>
    </location>
</feature>
<dbReference type="Proteomes" id="UP000054144">
    <property type="component" value="Unassembled WGS sequence"/>
</dbReference>
<protein>
    <submittedName>
        <fullName evidence="2">TatD DNase family Scn1</fullName>
    </submittedName>
</protein>
<keyword evidence="3" id="KW-1185">Reference proteome</keyword>
<dbReference type="PANTHER" id="PTHR47345:SF1">
    <property type="entry name" value="CUT9-INTERACTING PROTEIN SCN1"/>
    <property type="match status" value="1"/>
</dbReference>
<gene>
    <name evidence="2" type="ORF">FISHEDRAFT_39189</name>
</gene>
<evidence type="ECO:0000313" key="3">
    <source>
        <dbReference type="Proteomes" id="UP000054144"/>
    </source>
</evidence>
<evidence type="ECO:0000313" key="2">
    <source>
        <dbReference type="EMBL" id="KIY50430.1"/>
    </source>
</evidence>
<dbReference type="InterPro" id="IPR053044">
    <property type="entry name" value="Metallo-hydrolase/TatD-type"/>
</dbReference>
<dbReference type="OrthoDB" id="413993at2759"/>
<dbReference type="PANTHER" id="PTHR47345">
    <property type="entry name" value="CUT9-INTERACTING PROTEIN SCN1"/>
    <property type="match status" value="1"/>
</dbReference>
<name>A0A0D7AJC6_9AGAR</name>
<dbReference type="Pfam" id="PF01026">
    <property type="entry name" value="TatD_DNase"/>
    <property type="match status" value="1"/>
</dbReference>
<accession>A0A0D7AJC6</accession>
<organism evidence="2 3">
    <name type="scientific">Fistulina hepatica ATCC 64428</name>
    <dbReference type="NCBI Taxonomy" id="1128425"/>
    <lineage>
        <taxon>Eukaryota</taxon>
        <taxon>Fungi</taxon>
        <taxon>Dikarya</taxon>
        <taxon>Basidiomycota</taxon>
        <taxon>Agaricomycotina</taxon>
        <taxon>Agaricomycetes</taxon>
        <taxon>Agaricomycetidae</taxon>
        <taxon>Agaricales</taxon>
        <taxon>Fistulinaceae</taxon>
        <taxon>Fistulina</taxon>
    </lineage>
</organism>
<dbReference type="GO" id="GO:0016788">
    <property type="term" value="F:hydrolase activity, acting on ester bonds"/>
    <property type="evidence" value="ECO:0007669"/>
    <property type="project" value="InterPro"/>
</dbReference>
<feature type="region of interest" description="Disordered" evidence="1">
    <location>
        <begin position="324"/>
        <end position="356"/>
    </location>
</feature>